<feature type="chain" id="PRO_5030709156" description="EamA domain-containing protein" evidence="2">
    <location>
        <begin position="16"/>
        <end position="200"/>
    </location>
</feature>
<feature type="transmembrane region" description="Helical" evidence="1">
    <location>
        <begin position="170"/>
        <end position="187"/>
    </location>
</feature>
<gene>
    <name evidence="3" type="ORF">ASTO00021_LOCUS16520</name>
</gene>
<keyword evidence="1" id="KW-1133">Transmembrane helix</keyword>
<dbReference type="EMBL" id="HBIN01021548">
    <property type="protein sequence ID" value="CAE0446529.1"/>
    <property type="molecule type" value="Transcribed_RNA"/>
</dbReference>
<keyword evidence="2" id="KW-0732">Signal</keyword>
<evidence type="ECO:0008006" key="4">
    <source>
        <dbReference type="Google" id="ProtNLM"/>
    </source>
</evidence>
<organism evidence="3">
    <name type="scientific">Aplanochytrium stocchinoi</name>
    <dbReference type="NCBI Taxonomy" id="215587"/>
    <lineage>
        <taxon>Eukaryota</taxon>
        <taxon>Sar</taxon>
        <taxon>Stramenopiles</taxon>
        <taxon>Bigyra</taxon>
        <taxon>Labyrinthulomycetes</taxon>
        <taxon>Thraustochytrida</taxon>
        <taxon>Thraustochytriidae</taxon>
        <taxon>Aplanochytrium</taxon>
    </lineage>
</organism>
<feature type="transmembrane region" description="Helical" evidence="1">
    <location>
        <begin position="104"/>
        <end position="124"/>
    </location>
</feature>
<evidence type="ECO:0000313" key="3">
    <source>
        <dbReference type="EMBL" id="CAE0446529.1"/>
    </source>
</evidence>
<evidence type="ECO:0000256" key="1">
    <source>
        <dbReference type="SAM" id="Phobius"/>
    </source>
</evidence>
<name>A0A7S3PPN4_9STRA</name>
<sequence length="200" mass="21532">MLLFVFLCCVYVCSGSLFSVVYSSTIYHGAAKPESLLGLLPGYLGMVLAGELMKFLLPSKKTEGENEAELAYVGEISATFWKLSCLHFFASILIGYAISLSGSSLFQVCYSIGPIFAAILQYIIMGKTISIIQAGAILMIVSGLAALVLLKPQDDPQNLDSASTAVRPEVLLGIAFTFATSFSYNLCNTISQVRILILLM</sequence>
<dbReference type="InterPro" id="IPR037185">
    <property type="entry name" value="EmrE-like"/>
</dbReference>
<feature type="signal peptide" evidence="2">
    <location>
        <begin position="1"/>
        <end position="15"/>
    </location>
</feature>
<reference evidence="3" key="1">
    <citation type="submission" date="2021-01" db="EMBL/GenBank/DDBJ databases">
        <authorList>
            <person name="Corre E."/>
            <person name="Pelletier E."/>
            <person name="Niang G."/>
            <person name="Scheremetjew M."/>
            <person name="Finn R."/>
            <person name="Kale V."/>
            <person name="Holt S."/>
            <person name="Cochrane G."/>
            <person name="Meng A."/>
            <person name="Brown T."/>
            <person name="Cohen L."/>
        </authorList>
    </citation>
    <scope>NUCLEOTIDE SEQUENCE</scope>
    <source>
        <strain evidence="3">GSBS06</strain>
    </source>
</reference>
<feature type="transmembrane region" description="Helical" evidence="1">
    <location>
        <begin position="131"/>
        <end position="150"/>
    </location>
</feature>
<keyword evidence="1" id="KW-0472">Membrane</keyword>
<dbReference type="SUPFAM" id="SSF103481">
    <property type="entry name" value="Multidrug resistance efflux transporter EmrE"/>
    <property type="match status" value="1"/>
</dbReference>
<feature type="transmembrane region" description="Helical" evidence="1">
    <location>
        <begin position="78"/>
        <end position="98"/>
    </location>
</feature>
<proteinExistence type="predicted"/>
<accession>A0A7S3PPN4</accession>
<dbReference type="AlphaFoldDB" id="A0A7S3PPN4"/>
<protein>
    <recommendedName>
        <fullName evidence="4">EamA domain-containing protein</fullName>
    </recommendedName>
</protein>
<feature type="transmembrane region" description="Helical" evidence="1">
    <location>
        <begin position="35"/>
        <end position="57"/>
    </location>
</feature>
<evidence type="ECO:0000256" key="2">
    <source>
        <dbReference type="SAM" id="SignalP"/>
    </source>
</evidence>
<keyword evidence="1" id="KW-0812">Transmembrane</keyword>